<dbReference type="Gene3D" id="3.30.200.20">
    <property type="entry name" value="Phosphorylase Kinase, domain 1"/>
    <property type="match status" value="1"/>
</dbReference>
<dbReference type="Proteomes" id="UP000017836">
    <property type="component" value="Unassembled WGS sequence"/>
</dbReference>
<dbReference type="Pfam" id="PF07714">
    <property type="entry name" value="PK_Tyr_Ser-Thr"/>
    <property type="match status" value="1"/>
</dbReference>
<dbReference type="OMA" id="QTKDNGQ"/>
<accession>W1NHB3</accession>
<keyword evidence="4" id="KW-1185">Reference proteome</keyword>
<dbReference type="PROSITE" id="PS50011">
    <property type="entry name" value="PROTEIN_KINASE_DOM"/>
    <property type="match status" value="1"/>
</dbReference>
<evidence type="ECO:0000313" key="3">
    <source>
        <dbReference type="EMBL" id="ERM94866.1"/>
    </source>
</evidence>
<organism evidence="3 4">
    <name type="scientific">Amborella trichopoda</name>
    <dbReference type="NCBI Taxonomy" id="13333"/>
    <lineage>
        <taxon>Eukaryota</taxon>
        <taxon>Viridiplantae</taxon>
        <taxon>Streptophyta</taxon>
        <taxon>Embryophyta</taxon>
        <taxon>Tracheophyta</taxon>
        <taxon>Spermatophyta</taxon>
        <taxon>Magnoliopsida</taxon>
        <taxon>Amborellales</taxon>
        <taxon>Amborellaceae</taxon>
        <taxon>Amborella</taxon>
    </lineage>
</organism>
<dbReference type="EMBL" id="KI397501">
    <property type="protein sequence ID" value="ERM94866.1"/>
    <property type="molecule type" value="Genomic_DNA"/>
</dbReference>
<dbReference type="Gene3D" id="1.10.510.10">
    <property type="entry name" value="Transferase(Phosphotransferase) domain 1"/>
    <property type="match status" value="1"/>
</dbReference>
<dbReference type="InterPro" id="IPR000719">
    <property type="entry name" value="Prot_kinase_dom"/>
</dbReference>
<dbReference type="HOGENOM" id="CLU_000288_21_1_1"/>
<dbReference type="SUPFAM" id="SSF56112">
    <property type="entry name" value="Protein kinase-like (PK-like)"/>
    <property type="match status" value="1"/>
</dbReference>
<sequence>MCGTKKEDVLTPRSRPKSRTTRFSGRTSNPSQSTDFTTNTTTTSSSYRDSKTSTSSNTSLASLRDSLPENPNIYSFTEICRATNNFLAKRLGHSTAWRCSLRNRDTVVIQRKCKISREEFREKLKSICSTHHGSLIKLLGASFSGEHIYLVYEYIHGANLADCLRNPKNPNFSPLSTWMSRMQVAIDVAQGLEYIHHDTGFHHVHNHIKSTSILVTEPSFKAKIAHFGTTEITGELIRHKIPAKSSDSGEITEEETEQTLTLSRSKSVRINGTKGYMAPESLSGGNIGQKADVFAFGVILLEIFSGEEPVKYVYGKTEKVASNEIFRRVSLLDTAREAVASPEDGKIRRWIDRRLRDSFPVQIAEKVTRLALACVDDEADRRPDMRHVAGKLSEYYLRSNKWTDKMKAPPGFTSSFAPR</sequence>
<feature type="compositionally biased region" description="Low complexity" evidence="1">
    <location>
        <begin position="31"/>
        <end position="62"/>
    </location>
</feature>
<feature type="domain" description="Protein kinase" evidence="2">
    <location>
        <begin position="85"/>
        <end position="397"/>
    </location>
</feature>
<dbReference type="GO" id="GO:0004672">
    <property type="term" value="F:protein kinase activity"/>
    <property type="evidence" value="ECO:0007669"/>
    <property type="project" value="InterPro"/>
</dbReference>
<dbReference type="PANTHER" id="PTHR46863">
    <property type="entry name" value="OS09G0572100 PROTEIN"/>
    <property type="match status" value="1"/>
</dbReference>
<dbReference type="eggNOG" id="KOG1187">
    <property type="taxonomic scope" value="Eukaryota"/>
</dbReference>
<evidence type="ECO:0000259" key="2">
    <source>
        <dbReference type="PROSITE" id="PS50011"/>
    </source>
</evidence>
<dbReference type="InterPro" id="IPR001245">
    <property type="entry name" value="Ser-Thr/Tyr_kinase_cat_dom"/>
</dbReference>
<dbReference type="Gramene" id="ERM94866">
    <property type="protein sequence ID" value="ERM94866"/>
    <property type="gene ID" value="AMTR_s00009p00113190"/>
</dbReference>
<gene>
    <name evidence="3" type="ORF">AMTR_s00009p00113190</name>
</gene>
<proteinExistence type="predicted"/>
<dbReference type="AlphaFoldDB" id="W1NHB3"/>
<protein>
    <recommendedName>
        <fullName evidence="2">Protein kinase domain-containing protein</fullName>
    </recommendedName>
</protein>
<feature type="region of interest" description="Disordered" evidence="1">
    <location>
        <begin position="1"/>
        <end position="64"/>
    </location>
</feature>
<dbReference type="PANTHER" id="PTHR46863:SF1">
    <property type="entry name" value="PROTEIN KINASE SUPERFAMILY PROTEIN"/>
    <property type="match status" value="1"/>
</dbReference>
<name>W1NHB3_AMBTC</name>
<dbReference type="GO" id="GO:0005524">
    <property type="term" value="F:ATP binding"/>
    <property type="evidence" value="ECO:0007669"/>
    <property type="project" value="InterPro"/>
</dbReference>
<evidence type="ECO:0000256" key="1">
    <source>
        <dbReference type="SAM" id="MobiDB-lite"/>
    </source>
</evidence>
<evidence type="ECO:0000313" key="4">
    <source>
        <dbReference type="Proteomes" id="UP000017836"/>
    </source>
</evidence>
<reference evidence="4" key="1">
    <citation type="journal article" date="2013" name="Science">
        <title>The Amborella genome and the evolution of flowering plants.</title>
        <authorList>
            <consortium name="Amborella Genome Project"/>
        </authorList>
    </citation>
    <scope>NUCLEOTIDE SEQUENCE [LARGE SCALE GENOMIC DNA]</scope>
</reference>
<dbReference type="InterPro" id="IPR011009">
    <property type="entry name" value="Kinase-like_dom_sf"/>
</dbReference>
<feature type="compositionally biased region" description="Basic and acidic residues" evidence="1">
    <location>
        <begin position="1"/>
        <end position="10"/>
    </location>
</feature>